<sequence>MNDLLQSWFGLNWNDPRVMGVVIVIAILAVVRKWWLVLLLVLLVALAQGLEYLLQHSTLGADFTKGAVIGVYVFGGILLLFMAIAHYFTKE</sequence>
<dbReference type="EMBL" id="VBOZ01000008">
    <property type="protein sequence ID" value="TMQ66708.1"/>
    <property type="molecule type" value="Genomic_DNA"/>
</dbReference>
<organism evidence="2 3">
    <name type="scientific">Eiseniibacteriota bacterium</name>
    <dbReference type="NCBI Taxonomy" id="2212470"/>
    <lineage>
        <taxon>Bacteria</taxon>
        <taxon>Candidatus Eiseniibacteriota</taxon>
    </lineage>
</organism>
<keyword evidence="1" id="KW-0812">Transmembrane</keyword>
<evidence type="ECO:0000256" key="1">
    <source>
        <dbReference type="SAM" id="Phobius"/>
    </source>
</evidence>
<evidence type="ECO:0000313" key="3">
    <source>
        <dbReference type="Proteomes" id="UP000317691"/>
    </source>
</evidence>
<feature type="transmembrane region" description="Helical" evidence="1">
    <location>
        <begin position="20"/>
        <end position="46"/>
    </location>
</feature>
<dbReference type="Proteomes" id="UP000317691">
    <property type="component" value="Unassembled WGS sequence"/>
</dbReference>
<reference evidence="2 3" key="1">
    <citation type="journal article" date="2019" name="Nat. Microbiol.">
        <title>Mediterranean grassland soil C-N compound turnover is dependent on rainfall and depth, and is mediated by genomically divergent microorganisms.</title>
        <authorList>
            <person name="Diamond S."/>
            <person name="Andeer P.F."/>
            <person name="Li Z."/>
            <person name="Crits-Christoph A."/>
            <person name="Burstein D."/>
            <person name="Anantharaman K."/>
            <person name="Lane K.R."/>
            <person name="Thomas B.C."/>
            <person name="Pan C."/>
            <person name="Northen T.R."/>
            <person name="Banfield J.F."/>
        </authorList>
    </citation>
    <scope>NUCLEOTIDE SEQUENCE [LARGE SCALE GENOMIC DNA]</scope>
    <source>
        <strain evidence="2">WS_9</strain>
    </source>
</reference>
<keyword evidence="1" id="KW-1133">Transmembrane helix</keyword>
<keyword evidence="1" id="KW-0472">Membrane</keyword>
<gene>
    <name evidence="2" type="ORF">E6K79_02020</name>
</gene>
<accession>A0A538TSW5</accession>
<name>A0A538TSW5_UNCEI</name>
<feature type="transmembrane region" description="Helical" evidence="1">
    <location>
        <begin position="67"/>
        <end position="88"/>
    </location>
</feature>
<evidence type="ECO:0000313" key="2">
    <source>
        <dbReference type="EMBL" id="TMQ66708.1"/>
    </source>
</evidence>
<protein>
    <submittedName>
        <fullName evidence="2">Uncharacterized protein</fullName>
    </submittedName>
</protein>
<dbReference type="AlphaFoldDB" id="A0A538TSW5"/>
<proteinExistence type="predicted"/>
<comment type="caution">
    <text evidence="2">The sequence shown here is derived from an EMBL/GenBank/DDBJ whole genome shotgun (WGS) entry which is preliminary data.</text>
</comment>